<gene>
    <name evidence="2" type="ORF">IW261DRAFT_1565547</name>
</gene>
<dbReference type="EMBL" id="JAUEPR010000015">
    <property type="protein sequence ID" value="KAK0477768.1"/>
    <property type="molecule type" value="Genomic_DNA"/>
</dbReference>
<evidence type="ECO:0000256" key="1">
    <source>
        <dbReference type="SAM" id="MobiDB-lite"/>
    </source>
</evidence>
<organism evidence="2 3">
    <name type="scientific">Armillaria novae-zelandiae</name>
    <dbReference type="NCBI Taxonomy" id="153914"/>
    <lineage>
        <taxon>Eukaryota</taxon>
        <taxon>Fungi</taxon>
        <taxon>Dikarya</taxon>
        <taxon>Basidiomycota</taxon>
        <taxon>Agaricomycotina</taxon>
        <taxon>Agaricomycetes</taxon>
        <taxon>Agaricomycetidae</taxon>
        <taxon>Agaricales</taxon>
        <taxon>Marasmiineae</taxon>
        <taxon>Physalacriaceae</taxon>
        <taxon>Armillaria</taxon>
    </lineage>
</organism>
<sequence length="133" mass="13776">MVVVADIDDDGGDESDDEFHRENSSSRLDGRRTDIGTDGGSMATTTGFAKVTTAARVPVDGIRIVSAVPETLPKSIVVAVGTTWEVDGNGGDGERVRDAGTPTTALALSSGDPAAVLTAAKVLEGGQEKWRYL</sequence>
<feature type="region of interest" description="Disordered" evidence="1">
    <location>
        <begin position="1"/>
        <end position="41"/>
    </location>
</feature>
<feature type="compositionally biased region" description="Basic and acidic residues" evidence="1">
    <location>
        <begin position="18"/>
        <end position="35"/>
    </location>
</feature>
<dbReference type="AlphaFoldDB" id="A0AA39P544"/>
<keyword evidence="3" id="KW-1185">Reference proteome</keyword>
<protein>
    <submittedName>
        <fullName evidence="2">Uncharacterized protein</fullName>
    </submittedName>
</protein>
<evidence type="ECO:0000313" key="2">
    <source>
        <dbReference type="EMBL" id="KAK0477768.1"/>
    </source>
</evidence>
<feature type="compositionally biased region" description="Acidic residues" evidence="1">
    <location>
        <begin position="1"/>
        <end position="17"/>
    </location>
</feature>
<evidence type="ECO:0000313" key="3">
    <source>
        <dbReference type="Proteomes" id="UP001175227"/>
    </source>
</evidence>
<comment type="caution">
    <text evidence="2">The sequence shown here is derived from an EMBL/GenBank/DDBJ whole genome shotgun (WGS) entry which is preliminary data.</text>
</comment>
<dbReference type="Proteomes" id="UP001175227">
    <property type="component" value="Unassembled WGS sequence"/>
</dbReference>
<name>A0AA39P544_9AGAR</name>
<reference evidence="2" key="1">
    <citation type="submission" date="2023-06" db="EMBL/GenBank/DDBJ databases">
        <authorList>
            <consortium name="Lawrence Berkeley National Laboratory"/>
            <person name="Ahrendt S."/>
            <person name="Sahu N."/>
            <person name="Indic B."/>
            <person name="Wong-Bajracharya J."/>
            <person name="Merenyi Z."/>
            <person name="Ke H.-M."/>
            <person name="Monk M."/>
            <person name="Kocsube S."/>
            <person name="Drula E."/>
            <person name="Lipzen A."/>
            <person name="Balint B."/>
            <person name="Henrissat B."/>
            <person name="Andreopoulos B."/>
            <person name="Martin F.M."/>
            <person name="Harder C.B."/>
            <person name="Rigling D."/>
            <person name="Ford K.L."/>
            <person name="Foster G.D."/>
            <person name="Pangilinan J."/>
            <person name="Papanicolaou A."/>
            <person name="Barry K."/>
            <person name="LaButti K."/>
            <person name="Viragh M."/>
            <person name="Koriabine M."/>
            <person name="Yan M."/>
            <person name="Riley R."/>
            <person name="Champramary S."/>
            <person name="Plett K.L."/>
            <person name="Tsai I.J."/>
            <person name="Slot J."/>
            <person name="Sipos G."/>
            <person name="Plett J."/>
            <person name="Nagy L.G."/>
            <person name="Grigoriev I.V."/>
        </authorList>
    </citation>
    <scope>NUCLEOTIDE SEQUENCE</scope>
    <source>
        <strain evidence="2">ICMP 16352</strain>
    </source>
</reference>
<accession>A0AA39P544</accession>
<proteinExistence type="predicted"/>